<proteinExistence type="predicted"/>
<name>T1B0F8_9ZZZZ</name>
<dbReference type="PANTHER" id="PTHR30576">
    <property type="entry name" value="COLANIC BIOSYNTHESIS UDP-GLUCOSE LIPID CARRIER TRANSFERASE"/>
    <property type="match status" value="1"/>
</dbReference>
<reference evidence="2" key="1">
    <citation type="submission" date="2013-08" db="EMBL/GenBank/DDBJ databases">
        <authorList>
            <person name="Mendez C."/>
            <person name="Richter M."/>
            <person name="Ferrer M."/>
            <person name="Sanchez J."/>
        </authorList>
    </citation>
    <scope>NUCLEOTIDE SEQUENCE</scope>
</reference>
<dbReference type="EC" id="2.7.8.6" evidence="2"/>
<gene>
    <name evidence="2" type="ORF">B2A_02422</name>
</gene>
<protein>
    <submittedName>
        <fullName evidence="2">Bacterial sugar transferase domain protein</fullName>
        <ecNumber evidence="2">2.7.8.6</ecNumber>
    </submittedName>
</protein>
<keyword evidence="2" id="KW-0808">Transferase</keyword>
<evidence type="ECO:0000313" key="2">
    <source>
        <dbReference type="EMBL" id="EQD63297.1"/>
    </source>
</evidence>
<organism evidence="2">
    <name type="scientific">mine drainage metagenome</name>
    <dbReference type="NCBI Taxonomy" id="410659"/>
    <lineage>
        <taxon>unclassified sequences</taxon>
        <taxon>metagenomes</taxon>
        <taxon>ecological metagenomes</taxon>
    </lineage>
</organism>
<dbReference type="EMBL" id="AUZZ01001654">
    <property type="protein sequence ID" value="EQD63297.1"/>
    <property type="molecule type" value="Genomic_DNA"/>
</dbReference>
<dbReference type="GO" id="GO:0047360">
    <property type="term" value="F:undecaprenyl-phosphate galactose phosphotransferase activity"/>
    <property type="evidence" value="ECO:0007669"/>
    <property type="project" value="UniProtKB-EC"/>
</dbReference>
<sequence>MLCAALAIKLEEGWCAPVLYRQRRVGLLGHPFWLLKFRSMRVDAEENGQAQWATKNDPRVTRVGALMRKTRIDELPQLLNDWMDEDGITCNSA</sequence>
<comment type="caution">
    <text evidence="2">The sequence shown here is derived from an EMBL/GenBank/DDBJ whole genome shotgun (WGS) entry which is preliminary data.</text>
</comment>
<reference evidence="2" key="2">
    <citation type="journal article" date="2014" name="ISME J.">
        <title>Microbial stratification in low pH oxic and suboxic macroscopic growths along an acid mine drainage.</title>
        <authorList>
            <person name="Mendez-Garcia C."/>
            <person name="Mesa V."/>
            <person name="Sprenger R.R."/>
            <person name="Richter M."/>
            <person name="Diez M.S."/>
            <person name="Solano J."/>
            <person name="Bargiela R."/>
            <person name="Golyshina O.V."/>
            <person name="Manteca A."/>
            <person name="Ramos J.L."/>
            <person name="Gallego J.R."/>
            <person name="Llorente I."/>
            <person name="Martins Dos Santos V.A."/>
            <person name="Jensen O.N."/>
            <person name="Pelaez A.I."/>
            <person name="Sanchez J."/>
            <person name="Ferrer M."/>
        </authorList>
    </citation>
    <scope>NUCLEOTIDE SEQUENCE</scope>
</reference>
<evidence type="ECO:0000259" key="1">
    <source>
        <dbReference type="Pfam" id="PF02397"/>
    </source>
</evidence>
<dbReference type="Pfam" id="PF02397">
    <property type="entry name" value="Bac_transf"/>
    <property type="match status" value="1"/>
</dbReference>
<dbReference type="AlphaFoldDB" id="T1B0F8"/>
<dbReference type="InterPro" id="IPR003362">
    <property type="entry name" value="Bact_transf"/>
</dbReference>
<feature type="non-terminal residue" evidence="2">
    <location>
        <position position="93"/>
    </location>
</feature>
<dbReference type="PANTHER" id="PTHR30576:SF0">
    <property type="entry name" value="UNDECAPRENYL-PHOSPHATE N-ACETYLGALACTOSAMINYL 1-PHOSPHATE TRANSFERASE-RELATED"/>
    <property type="match status" value="1"/>
</dbReference>
<feature type="domain" description="Bacterial sugar transferase" evidence="1">
    <location>
        <begin position="2"/>
        <end position="80"/>
    </location>
</feature>
<accession>T1B0F8</accession>